<evidence type="ECO:0000313" key="2">
    <source>
        <dbReference type="EMBL" id="SHG65909.1"/>
    </source>
</evidence>
<keyword evidence="1" id="KW-0560">Oxidoreductase</keyword>
<dbReference type="GO" id="GO:0050660">
    <property type="term" value="F:flavin adenine dinucleotide binding"/>
    <property type="evidence" value="ECO:0007669"/>
    <property type="project" value="TreeGrafter"/>
</dbReference>
<dbReference type="InterPro" id="IPR036188">
    <property type="entry name" value="FAD/NAD-bd_sf"/>
</dbReference>
<dbReference type="Pfam" id="PF13738">
    <property type="entry name" value="Pyr_redox_3"/>
    <property type="match status" value="1"/>
</dbReference>
<dbReference type="GO" id="GO:0004497">
    <property type="term" value="F:monooxygenase activity"/>
    <property type="evidence" value="ECO:0007669"/>
    <property type="project" value="TreeGrafter"/>
</dbReference>
<dbReference type="SUPFAM" id="SSF51905">
    <property type="entry name" value="FAD/NAD(P)-binding domain"/>
    <property type="match status" value="1"/>
</dbReference>
<dbReference type="AlphaFoldDB" id="A0A1M5LMN0"/>
<dbReference type="RefSeq" id="WP_073420905.1">
    <property type="nucleotide sequence ID" value="NZ_FQVX01000003.1"/>
</dbReference>
<dbReference type="InterPro" id="IPR050982">
    <property type="entry name" value="Auxin_biosynth/cation_transpt"/>
</dbReference>
<dbReference type="EMBL" id="FQVX01000003">
    <property type="protein sequence ID" value="SHG65909.1"/>
    <property type="molecule type" value="Genomic_DNA"/>
</dbReference>
<dbReference type="Gene3D" id="3.50.50.60">
    <property type="entry name" value="FAD/NAD(P)-binding domain"/>
    <property type="match status" value="2"/>
</dbReference>
<dbReference type="InterPro" id="IPR024000">
    <property type="entry name" value="CHP04046_FMN-dependent"/>
</dbReference>
<accession>A0A1M5LMN0</accession>
<keyword evidence="3" id="KW-1185">Reference proteome</keyword>
<evidence type="ECO:0000256" key="1">
    <source>
        <dbReference type="ARBA" id="ARBA00023002"/>
    </source>
</evidence>
<proteinExistence type="predicted"/>
<dbReference type="PRINTS" id="PR00368">
    <property type="entry name" value="FADPNR"/>
</dbReference>
<dbReference type="PANTHER" id="PTHR43539:SF78">
    <property type="entry name" value="FLAVIN-CONTAINING MONOOXYGENASE"/>
    <property type="match status" value="1"/>
</dbReference>
<name>A0A1M5LMN0_9ACTN</name>
<gene>
    <name evidence="2" type="ORF">SAMN05444351_2850</name>
</gene>
<reference evidence="2 3" key="1">
    <citation type="submission" date="2016-11" db="EMBL/GenBank/DDBJ databases">
        <authorList>
            <person name="Jaros S."/>
            <person name="Januszkiewicz K."/>
            <person name="Wedrychowicz H."/>
        </authorList>
    </citation>
    <scope>NUCLEOTIDE SEQUENCE [LARGE SCALE GENOMIC DNA]</scope>
    <source>
        <strain evidence="2 3">DSM 45408</strain>
    </source>
</reference>
<dbReference type="Proteomes" id="UP000184471">
    <property type="component" value="Unassembled WGS sequence"/>
</dbReference>
<dbReference type="PANTHER" id="PTHR43539">
    <property type="entry name" value="FLAVIN-BINDING MONOOXYGENASE-LIKE PROTEIN (AFU_ORTHOLOGUE AFUA_4G09220)"/>
    <property type="match status" value="1"/>
</dbReference>
<dbReference type="NCBIfam" id="TIGR04046">
    <property type="entry name" value="MSMEG_0569_nitr"/>
    <property type="match status" value="1"/>
</dbReference>
<dbReference type="STRING" id="1070870.SAMN05444351_2850"/>
<evidence type="ECO:0000313" key="3">
    <source>
        <dbReference type="Proteomes" id="UP000184471"/>
    </source>
</evidence>
<protein>
    <submittedName>
        <fullName evidence="2">Putative flavoprotein involved in K+ transport</fullName>
    </submittedName>
</protein>
<sequence>MSERTSWGTARVPFPSSVPVAVVGGGQAGLSMSWHLRRRGIEHVVLERDTVAHEWSDARWDTFCLVTPNWQCRLPGWPYRGDDPDGFMVRDEIVAYVRGYAASFDPPVLERTAVERLDAAPGGGFTLTTTAGPLTAEHVVLATGGYHRPVVPGWASQLPGHVVQVHSAEYRSPDRLPDGEVLVVGTGQSGAQIAEDLHLAGRRVHLAVGRAPRVARSYRGRDVVAWLSDMGHYDMPVTEHRDGEAARLGTNHYVTGRDGGRDIDLRAFARDGMRLYGVLRELSGATLTFADDLAANLDSADRVNQDVLDAVDRFIAAEGIDAPEEARYTPVWAPGPDAPTTLDASRIAAVVWCIGFTSDWSWVRLPAFDGRGYPTHVRGVTSVPGLSVLGLPWLHTWGSGRFSGVGRDAEHLADHVAARLAGAPRAGLDRELALAAAGPAPTVG</sequence>
<organism evidence="2 3">
    <name type="scientific">Geodermatophilus nigrescens</name>
    <dbReference type="NCBI Taxonomy" id="1070870"/>
    <lineage>
        <taxon>Bacteria</taxon>
        <taxon>Bacillati</taxon>
        <taxon>Actinomycetota</taxon>
        <taxon>Actinomycetes</taxon>
        <taxon>Geodermatophilales</taxon>
        <taxon>Geodermatophilaceae</taxon>
        <taxon>Geodermatophilus</taxon>
    </lineage>
</organism>
<dbReference type="PRINTS" id="PR00469">
    <property type="entry name" value="PNDRDTASEII"/>
</dbReference>